<evidence type="ECO:0000313" key="3">
    <source>
        <dbReference type="EMBL" id="GBM13286.1"/>
    </source>
</evidence>
<feature type="compositionally biased region" description="Basic and acidic residues" evidence="1">
    <location>
        <begin position="31"/>
        <end position="43"/>
    </location>
</feature>
<name>A0A4Y2DB22_ARAVE</name>
<keyword evidence="4" id="KW-1185">Reference proteome</keyword>
<feature type="domain" description="Pre-C2HC" evidence="2">
    <location>
        <begin position="173"/>
        <end position="237"/>
    </location>
</feature>
<organism evidence="3 4">
    <name type="scientific">Araneus ventricosus</name>
    <name type="common">Orbweaver spider</name>
    <name type="synonym">Epeira ventricosa</name>
    <dbReference type="NCBI Taxonomy" id="182803"/>
    <lineage>
        <taxon>Eukaryota</taxon>
        <taxon>Metazoa</taxon>
        <taxon>Ecdysozoa</taxon>
        <taxon>Arthropoda</taxon>
        <taxon>Chelicerata</taxon>
        <taxon>Arachnida</taxon>
        <taxon>Araneae</taxon>
        <taxon>Araneomorphae</taxon>
        <taxon>Entelegynae</taxon>
        <taxon>Araneoidea</taxon>
        <taxon>Araneidae</taxon>
        <taxon>Araneus</taxon>
    </lineage>
</organism>
<dbReference type="OrthoDB" id="6379801at2759"/>
<feature type="region of interest" description="Disordered" evidence="1">
    <location>
        <begin position="1"/>
        <end position="43"/>
    </location>
</feature>
<gene>
    <name evidence="3" type="ORF">AVEN_226274_1</name>
</gene>
<dbReference type="InterPro" id="IPR006579">
    <property type="entry name" value="Pre_C2HC_dom"/>
</dbReference>
<dbReference type="EMBL" id="BGPR01000325">
    <property type="protein sequence ID" value="GBM13286.1"/>
    <property type="molecule type" value="Genomic_DNA"/>
</dbReference>
<proteinExistence type="predicted"/>
<sequence>MVEPGQYLVPSYSSSTKNPKINNVTTPTLSDFDKRDRELSEKSFKTVSRKNAAKPRTVETKTAIETSNKFQHLMDAEDQNNLNDPQKIFIPAINLKLTDDYNLTLQEISRNHPETINKYNREYIKISPNSLEDRDKIIEYLNKSDKEYVLSEAPDARPVKIVIKNLPPDHCKEKISQELEENNFKVVRINQLRNFRLKTFHPIFLVELLKTPNVNDIYKIDRLNLFKVKIEHYRKKNRATMCFNCSEFFHSARNCRCKPRCIKCNGSHETRLCQIKTKIDNPTFINFNETGHLASWRGCPKYPIIKPNKLPTHTPKLKSNINKPEKPQILSIPNIPNSQSKSEDFSDFQRNFNAMRIINDAFKRFPNLIEISEKKKLAKNDTEILNLLLQSTNNYP</sequence>
<dbReference type="Proteomes" id="UP000499080">
    <property type="component" value="Unassembled WGS sequence"/>
</dbReference>
<dbReference type="Pfam" id="PF07530">
    <property type="entry name" value="PRE_C2HC"/>
    <property type="match status" value="1"/>
</dbReference>
<protein>
    <recommendedName>
        <fullName evidence="2">Pre-C2HC domain-containing protein</fullName>
    </recommendedName>
</protein>
<evidence type="ECO:0000256" key="1">
    <source>
        <dbReference type="SAM" id="MobiDB-lite"/>
    </source>
</evidence>
<reference evidence="3 4" key="1">
    <citation type="journal article" date="2019" name="Sci. Rep.">
        <title>Orb-weaving spider Araneus ventricosus genome elucidates the spidroin gene catalogue.</title>
        <authorList>
            <person name="Kono N."/>
            <person name="Nakamura H."/>
            <person name="Ohtoshi R."/>
            <person name="Moran D.A.P."/>
            <person name="Shinohara A."/>
            <person name="Yoshida Y."/>
            <person name="Fujiwara M."/>
            <person name="Mori M."/>
            <person name="Tomita M."/>
            <person name="Arakawa K."/>
        </authorList>
    </citation>
    <scope>NUCLEOTIDE SEQUENCE [LARGE SCALE GENOMIC DNA]</scope>
</reference>
<accession>A0A4Y2DB22</accession>
<evidence type="ECO:0000259" key="2">
    <source>
        <dbReference type="Pfam" id="PF07530"/>
    </source>
</evidence>
<comment type="caution">
    <text evidence="3">The sequence shown here is derived from an EMBL/GenBank/DDBJ whole genome shotgun (WGS) entry which is preliminary data.</text>
</comment>
<feature type="compositionally biased region" description="Polar residues" evidence="1">
    <location>
        <begin position="11"/>
        <end position="29"/>
    </location>
</feature>
<evidence type="ECO:0000313" key="4">
    <source>
        <dbReference type="Proteomes" id="UP000499080"/>
    </source>
</evidence>
<dbReference type="AlphaFoldDB" id="A0A4Y2DB22"/>